<proteinExistence type="predicted"/>
<dbReference type="Pfam" id="PF18481">
    <property type="entry name" value="DUF5616"/>
    <property type="match status" value="1"/>
</dbReference>
<accession>D9PUH6</accession>
<keyword evidence="4" id="KW-1185">Reference proteome</keyword>
<name>D9PUH6_METTM</name>
<evidence type="ECO:0008006" key="5">
    <source>
        <dbReference type="Google" id="ProtNLM"/>
    </source>
</evidence>
<dbReference type="OrthoDB" id="60095at2157"/>
<dbReference type="KEGG" id="mmg:MTBMA_c02660"/>
<dbReference type="PANTHER" id="PTHR42252:SF1">
    <property type="entry name" value="DUF434 DOMAIN-CONTAINING PROTEIN"/>
    <property type="match status" value="1"/>
</dbReference>
<evidence type="ECO:0000259" key="1">
    <source>
        <dbReference type="Pfam" id="PF04256"/>
    </source>
</evidence>
<reference evidence="3 4" key="2">
    <citation type="journal article" date="2010" name="J. Bacteriol.">
        <title>Complete genome sequence of Methanothermobacter marburgensis, a methanoarchaeon model organism.</title>
        <authorList>
            <person name="Liesegang H."/>
            <person name="Kaster A.K."/>
            <person name="Wiezer A."/>
            <person name="Goenrich M."/>
            <person name="Wollherr A."/>
            <person name="Seedorf H."/>
            <person name="Gottschalk G."/>
            <person name="Thauer R.K."/>
        </authorList>
    </citation>
    <scope>NUCLEOTIDE SEQUENCE [LARGE SCALE GENOMIC DNA]</scope>
    <source>
        <strain evidence="4">ATCC BAA-927 / DSM 2133 / JCM 14651 / NBRC 100331 / OCM 82 / Marburg</strain>
    </source>
</reference>
<gene>
    <name evidence="3" type="ordered locus">MTBMA_c02660</name>
</gene>
<dbReference type="Pfam" id="PF04256">
    <property type="entry name" value="DUF434"/>
    <property type="match status" value="1"/>
</dbReference>
<feature type="domain" description="DUF5616" evidence="2">
    <location>
        <begin position="62"/>
        <end position="199"/>
    </location>
</feature>
<dbReference type="InterPro" id="IPR041652">
    <property type="entry name" value="DUF5616"/>
</dbReference>
<feature type="domain" description="DUF434" evidence="1">
    <location>
        <begin position="3"/>
        <end position="56"/>
    </location>
</feature>
<dbReference type="GeneID" id="41326812"/>
<dbReference type="STRING" id="79929.MTBMA_c02660"/>
<dbReference type="Proteomes" id="UP000000345">
    <property type="component" value="Chromosome"/>
</dbReference>
<evidence type="ECO:0000259" key="2">
    <source>
        <dbReference type="Pfam" id="PF18481"/>
    </source>
</evidence>
<dbReference type="EMBL" id="CP001710">
    <property type="protein sequence ID" value="ADL57874.1"/>
    <property type="molecule type" value="Genomic_DNA"/>
</dbReference>
<evidence type="ECO:0000313" key="4">
    <source>
        <dbReference type="Proteomes" id="UP000000345"/>
    </source>
</evidence>
<dbReference type="InterPro" id="IPR007368">
    <property type="entry name" value="DUF434"/>
</dbReference>
<sequence length="213" mass="24148">MTLKMAVEDLKYLLNRGYRKRVALNFVANHYLLGKRERNYLARYVFSDETRKRRLSRLVSPDSLRGATVHIDGYNVLIGTESVLGGEGFFIAQDGFLRDVRSVSGSYRMGEVTLRALNAIMDFLSDSGVKEVFFYFDRNVSHSGRLRQIVEELMDSRELEGRAILSSCVDRRLKKSGGVVATADGAVIDSVEMVIDIPHEILRRINKKKPKKG</sequence>
<dbReference type="HOGENOM" id="CLU_102155_0_0_2"/>
<dbReference type="RefSeq" id="WP_013295101.1">
    <property type="nucleotide sequence ID" value="NC_014408.1"/>
</dbReference>
<dbReference type="PaxDb" id="79929-MTBMA_c02660"/>
<organism evidence="3 4">
    <name type="scientific">Methanothermobacter marburgensis (strain ATCC BAA-927 / DSM 2133 / JCM 14651 / NBRC 100331 / OCM 82 / Marburg)</name>
    <name type="common">Methanobacterium thermoautotrophicum</name>
    <dbReference type="NCBI Taxonomy" id="79929"/>
    <lineage>
        <taxon>Archaea</taxon>
        <taxon>Methanobacteriati</taxon>
        <taxon>Methanobacteriota</taxon>
        <taxon>Methanomada group</taxon>
        <taxon>Methanobacteria</taxon>
        <taxon>Methanobacteriales</taxon>
        <taxon>Methanobacteriaceae</taxon>
        <taxon>Methanothermobacter</taxon>
    </lineage>
</organism>
<reference key="1">
    <citation type="submission" date="2009-08" db="EMBL/GenBank/DDBJ databases">
        <title>The genome sequence of Methanothermobacter marburgensis.</title>
        <authorList>
            <person name="Kaster A."/>
            <person name="Seedorf H."/>
            <person name="Goenrich M."/>
            <person name="Wiezer A."/>
            <person name="Liesegang H."/>
            <person name="Thauer R."/>
            <person name="Gottschalk G."/>
        </authorList>
    </citation>
    <scope>NUCLEOTIDE SEQUENCE</scope>
    <source>
        <strain>Marburg</strain>
    </source>
</reference>
<dbReference type="GeneID" id="9703972"/>
<dbReference type="PANTHER" id="PTHR42252">
    <property type="entry name" value="DUF5616 DOMAIN-CONTAINING PROTEIN"/>
    <property type="match status" value="1"/>
</dbReference>
<dbReference type="AlphaFoldDB" id="D9PUH6"/>
<protein>
    <recommendedName>
        <fullName evidence="5">DUF434 domain-containing protein</fullName>
    </recommendedName>
</protein>
<evidence type="ECO:0000313" key="3">
    <source>
        <dbReference type="EMBL" id="ADL57874.1"/>
    </source>
</evidence>
<dbReference type="PATRIC" id="fig|79929.8.peg.260"/>